<keyword evidence="6" id="KW-0966">Cell projection</keyword>
<proteinExistence type="inferred from homology"/>
<comment type="function">
    <text evidence="1">Controls the length of the flagellar hook.</text>
</comment>
<gene>
    <name evidence="6" type="ORF">C8D90_101224</name>
</gene>
<evidence type="ECO:0000259" key="5">
    <source>
        <dbReference type="Pfam" id="PF02120"/>
    </source>
</evidence>
<evidence type="ECO:0000256" key="4">
    <source>
        <dbReference type="SAM" id="MobiDB-lite"/>
    </source>
</evidence>
<dbReference type="PANTHER" id="PTHR37533">
    <property type="entry name" value="FLAGELLAR HOOK-LENGTH CONTROL PROTEIN"/>
    <property type="match status" value="1"/>
</dbReference>
<feature type="region of interest" description="Disordered" evidence="4">
    <location>
        <begin position="1"/>
        <end position="27"/>
    </location>
</feature>
<evidence type="ECO:0000256" key="2">
    <source>
        <dbReference type="ARBA" id="ARBA00009149"/>
    </source>
</evidence>
<dbReference type="EMBL" id="QRAP01000001">
    <property type="protein sequence ID" value="RDK96788.1"/>
    <property type="molecule type" value="Genomic_DNA"/>
</dbReference>
<accession>A0A370R2Z7</accession>
<comment type="similarity">
    <text evidence="2">Belongs to the FliK family.</text>
</comment>
<dbReference type="PRINTS" id="PR01007">
    <property type="entry name" value="FLGHOOKFLIK"/>
</dbReference>
<dbReference type="InterPro" id="IPR001635">
    <property type="entry name" value="Flag_hook_Flik"/>
</dbReference>
<feature type="region of interest" description="Disordered" evidence="4">
    <location>
        <begin position="108"/>
        <end position="129"/>
    </location>
</feature>
<organism evidence="6 7">
    <name type="scientific">Enterobacillus tribolii</name>
    <dbReference type="NCBI Taxonomy" id="1487935"/>
    <lineage>
        <taxon>Bacteria</taxon>
        <taxon>Pseudomonadati</taxon>
        <taxon>Pseudomonadota</taxon>
        <taxon>Gammaproteobacteria</taxon>
        <taxon>Enterobacterales</taxon>
        <taxon>Hafniaceae</taxon>
        <taxon>Enterobacillus</taxon>
    </lineage>
</organism>
<reference evidence="6 7" key="1">
    <citation type="submission" date="2018-07" db="EMBL/GenBank/DDBJ databases">
        <title>Genomic Encyclopedia of Type Strains, Phase IV (KMG-IV): sequencing the most valuable type-strain genomes for metagenomic binning, comparative biology and taxonomic classification.</title>
        <authorList>
            <person name="Goeker M."/>
        </authorList>
    </citation>
    <scope>NUCLEOTIDE SEQUENCE [LARGE SCALE GENOMIC DNA]</scope>
    <source>
        <strain evidence="6 7">DSM 103736</strain>
    </source>
</reference>
<dbReference type="Pfam" id="PF02120">
    <property type="entry name" value="Flg_hook"/>
    <property type="match status" value="1"/>
</dbReference>
<feature type="domain" description="Flagellar hook-length control protein-like C-terminal" evidence="5">
    <location>
        <begin position="280"/>
        <end position="360"/>
    </location>
</feature>
<dbReference type="CDD" id="cd17470">
    <property type="entry name" value="T3SS_Flik_C"/>
    <property type="match status" value="1"/>
</dbReference>
<name>A0A370R2Z7_9GAMM</name>
<feature type="region of interest" description="Disordered" evidence="4">
    <location>
        <begin position="227"/>
        <end position="258"/>
    </location>
</feature>
<dbReference type="Gene3D" id="3.30.750.140">
    <property type="match status" value="1"/>
</dbReference>
<dbReference type="PANTHER" id="PTHR37533:SF2">
    <property type="entry name" value="FLAGELLAR HOOK-LENGTH CONTROL PROTEIN"/>
    <property type="match status" value="1"/>
</dbReference>
<dbReference type="InterPro" id="IPR021136">
    <property type="entry name" value="Flagellar_hook_control-like_C"/>
</dbReference>
<keyword evidence="7" id="KW-1185">Reference proteome</keyword>
<dbReference type="AlphaFoldDB" id="A0A370R2Z7"/>
<feature type="compositionally biased region" description="Low complexity" evidence="4">
    <location>
        <begin position="189"/>
        <end position="211"/>
    </location>
</feature>
<feature type="compositionally biased region" description="Basic and acidic residues" evidence="4">
    <location>
        <begin position="108"/>
        <end position="121"/>
    </location>
</feature>
<evidence type="ECO:0000256" key="1">
    <source>
        <dbReference type="ARBA" id="ARBA00003944"/>
    </source>
</evidence>
<dbReference type="Proteomes" id="UP000254848">
    <property type="component" value="Unassembled WGS sequence"/>
</dbReference>
<dbReference type="InterPro" id="IPR038610">
    <property type="entry name" value="FliK-like_C_sf"/>
</dbReference>
<evidence type="ECO:0000313" key="7">
    <source>
        <dbReference type="Proteomes" id="UP000254848"/>
    </source>
</evidence>
<keyword evidence="6" id="KW-0282">Flagellum</keyword>
<keyword evidence="3" id="KW-1005">Bacterial flagellum biogenesis</keyword>
<keyword evidence="6" id="KW-0969">Cilium</keyword>
<dbReference type="GO" id="GO:0009424">
    <property type="term" value="C:bacterial-type flagellum hook"/>
    <property type="evidence" value="ECO:0007669"/>
    <property type="project" value="InterPro"/>
</dbReference>
<feature type="compositionally biased region" description="Low complexity" evidence="4">
    <location>
        <begin position="247"/>
        <end position="258"/>
    </location>
</feature>
<evidence type="ECO:0000256" key="3">
    <source>
        <dbReference type="ARBA" id="ARBA00022795"/>
    </source>
</evidence>
<comment type="caution">
    <text evidence="6">The sequence shown here is derived from an EMBL/GenBank/DDBJ whole genome shotgun (WGS) entry which is preliminary data.</text>
</comment>
<dbReference type="InterPro" id="IPR052563">
    <property type="entry name" value="FliK"/>
</dbReference>
<sequence>MNPIVPLLSGNAHPAPRGSSAAQDADAAASPFNGLLTPLMAKAGKAGSHHALFPQPAGASFPDKEGLRTIADNLSRLSPEDEQAHLALLPDTGVAQDAALPFPARPFVSEEKLPHDPSAAKEDDEDASLSGLPTDLIALLASLRDMPPPVTVAAPGAENAAPERPDALVRHPAFAAPDKLIPVAPRSGDAPVTDTPDATAATPRTPAMPTVADAAPVTPARTPATELPAAAPHAEQPVASSLQAPLQHAAPSQHAAEASAPPLLNARLGSPEWQQALSQQILLFNRNGQHQAELRLNPRELGAVQISLNVSDNQAQLHLVSAHSQVRAALESALPQLRTALAESGIQLGHSSVGGDAQPQWGQNDNGGRHAPAFAARDAAETGDAFTEQPIAVVNVSRHDGQVDIAV</sequence>
<evidence type="ECO:0000313" key="6">
    <source>
        <dbReference type="EMBL" id="RDK96788.1"/>
    </source>
</evidence>
<dbReference type="GO" id="GO:0044780">
    <property type="term" value="P:bacterial-type flagellum assembly"/>
    <property type="evidence" value="ECO:0007669"/>
    <property type="project" value="InterPro"/>
</dbReference>
<feature type="region of interest" description="Disordered" evidence="4">
    <location>
        <begin position="181"/>
        <end position="211"/>
    </location>
</feature>
<protein>
    <submittedName>
        <fullName evidence="6">Flagellar hook-length control protein FliK</fullName>
    </submittedName>
</protein>
<dbReference type="RefSeq" id="WP_115456577.1">
    <property type="nucleotide sequence ID" value="NZ_QRAP01000001.1"/>
</dbReference>